<evidence type="ECO:0000259" key="4">
    <source>
        <dbReference type="Pfam" id="PF22058"/>
    </source>
</evidence>
<organism evidence="5 6">
    <name type="scientific">Croceimicrobium hydrocarbonivorans</name>
    <dbReference type="NCBI Taxonomy" id="2761580"/>
    <lineage>
        <taxon>Bacteria</taxon>
        <taxon>Pseudomonadati</taxon>
        <taxon>Bacteroidota</taxon>
        <taxon>Flavobacteriia</taxon>
        <taxon>Flavobacteriales</taxon>
        <taxon>Owenweeksiaceae</taxon>
        <taxon>Croceimicrobium</taxon>
    </lineage>
</organism>
<feature type="domain" description="Amylopullulanase X25" evidence="4">
    <location>
        <begin position="39"/>
        <end position="94"/>
    </location>
</feature>
<feature type="domain" description="Secretion system C-terminal sorting" evidence="3">
    <location>
        <begin position="487"/>
        <end position="556"/>
    </location>
</feature>
<evidence type="ECO:0000313" key="6">
    <source>
        <dbReference type="Proteomes" id="UP000516305"/>
    </source>
</evidence>
<dbReference type="InterPro" id="IPR013783">
    <property type="entry name" value="Ig-like_fold"/>
</dbReference>
<dbReference type="EMBL" id="CP060139">
    <property type="protein sequence ID" value="QNR25630.1"/>
    <property type="molecule type" value="Genomic_DNA"/>
</dbReference>
<dbReference type="SUPFAM" id="SSF81296">
    <property type="entry name" value="E set domains"/>
    <property type="match status" value="2"/>
</dbReference>
<feature type="chain" id="PRO_5029020669" evidence="2">
    <location>
        <begin position="20"/>
        <end position="558"/>
    </location>
</feature>
<dbReference type="Proteomes" id="UP000516305">
    <property type="component" value="Chromosome"/>
</dbReference>
<reference evidence="5 6" key="1">
    <citation type="submission" date="2020-08" db="EMBL/GenBank/DDBJ databases">
        <title>Croceimicrobium hydrocarbonivorans gen. nov., sp. nov., a novel marine bacterium isolated from a bacterial consortium that degrades polyethylene terephthalate.</title>
        <authorList>
            <person name="Liu R."/>
        </authorList>
    </citation>
    <scope>NUCLEOTIDE SEQUENCE [LARGE SCALE GENOMIC DNA]</scope>
    <source>
        <strain evidence="5 6">A20-9</strain>
    </source>
</reference>
<dbReference type="Pfam" id="PF18962">
    <property type="entry name" value="Por_Secre_tail"/>
    <property type="match status" value="1"/>
</dbReference>
<evidence type="ECO:0000313" key="5">
    <source>
        <dbReference type="EMBL" id="QNR25630.1"/>
    </source>
</evidence>
<gene>
    <name evidence="5" type="ORF">H4K34_07250</name>
</gene>
<dbReference type="InterPro" id="IPR054409">
    <property type="entry name" value="X25_BaPul-like"/>
</dbReference>
<accession>A0A7H0VIT2</accession>
<dbReference type="AlphaFoldDB" id="A0A7H0VIT2"/>
<name>A0A7H0VIT2_9FLAO</name>
<dbReference type="InterPro" id="IPR026444">
    <property type="entry name" value="Secre_tail"/>
</dbReference>
<dbReference type="InterPro" id="IPR014756">
    <property type="entry name" value="Ig_E-set"/>
</dbReference>
<proteinExistence type="predicted"/>
<dbReference type="Pfam" id="PF22058">
    <property type="entry name" value="X25_BaPul_like"/>
    <property type="match status" value="1"/>
</dbReference>
<dbReference type="Gene3D" id="2.60.40.3620">
    <property type="match status" value="1"/>
</dbReference>
<keyword evidence="1 2" id="KW-0732">Signal</keyword>
<evidence type="ECO:0000259" key="3">
    <source>
        <dbReference type="Pfam" id="PF18962"/>
    </source>
</evidence>
<dbReference type="KEGG" id="chyd:H4K34_07250"/>
<feature type="signal peptide" evidence="2">
    <location>
        <begin position="1"/>
        <end position="19"/>
    </location>
</feature>
<evidence type="ECO:0000256" key="2">
    <source>
        <dbReference type="SAM" id="SignalP"/>
    </source>
</evidence>
<dbReference type="NCBIfam" id="TIGR04183">
    <property type="entry name" value="Por_Secre_tail"/>
    <property type="match status" value="1"/>
</dbReference>
<dbReference type="Gene3D" id="2.60.40.10">
    <property type="entry name" value="Immunoglobulins"/>
    <property type="match status" value="3"/>
</dbReference>
<sequence length="558" mass="59299">MKKIYTLALAMMMAGAAWAQRSVTFQVDMTGQTVSANGVHIAGDFQMAAGAASNWDPAATALSQVGATNIYEVTVNIPDGLYQYKFINGNAWGDDEGIPAAAQVSAGLGFDGGNSNRWVQVTGNETLAAVMYGGAAPAGMSAVSMVLDMSLEASIADTVSVAGDFQGWSPGTTLLHDILNDSMYRYIYYIPTTDTMNFKFLNGAAWGSDEGVPSACAVNNNRRLIIANDTVFGPLCYAQCGPCFIPDTFAITVQVDMSAALCDFDPATDSVDIAGPFNGWGATEFFMDDSDGDLIYDITLPNIPGPEFEYKARIRKTGISPNYEGGNNHIIALSSDTTLAVRCFGQASGACSPLPPPADVTFQVDMTNGPSSFVKVFLIGNFTTPSWQGGAIELTASTTQPGVFETTVTQLCPGRIAFKYMIEDGSGNQQEESFASASDTSCLEPSGTGDYNRFIVRTSSNAIVNSAPWEDCATVGIRENEVASLKVYPNPFSGSTTIELPEGNFEVKVYNLTGSLVEHMSNVEGKVEWNAAQLNSGIYIINVSNEAGFTATQKVVLK</sequence>
<dbReference type="RefSeq" id="WP_210760156.1">
    <property type="nucleotide sequence ID" value="NZ_CP060139.1"/>
</dbReference>
<evidence type="ECO:0000256" key="1">
    <source>
        <dbReference type="ARBA" id="ARBA00022729"/>
    </source>
</evidence>
<protein>
    <submittedName>
        <fullName evidence="5">T9SS type A sorting domain-containing protein</fullName>
    </submittedName>
</protein>
<keyword evidence="6" id="KW-1185">Reference proteome</keyword>